<evidence type="ECO:0000256" key="4">
    <source>
        <dbReference type="ARBA" id="ARBA00009567"/>
    </source>
</evidence>
<dbReference type="GO" id="GO:0002098">
    <property type="term" value="P:tRNA wobble uridine modification"/>
    <property type="evidence" value="ECO:0007669"/>
    <property type="project" value="InterPro"/>
</dbReference>
<evidence type="ECO:0000256" key="3">
    <source>
        <dbReference type="ARBA" id="ARBA00005043"/>
    </source>
</evidence>
<dbReference type="InterPro" id="IPR019519">
    <property type="entry name" value="Elp5"/>
</dbReference>
<dbReference type="VEuPathDB" id="FungiDB:PYU1_G013329"/>
<feature type="compositionally biased region" description="Low complexity" evidence="9">
    <location>
        <begin position="337"/>
        <end position="353"/>
    </location>
</feature>
<dbReference type="OMA" id="KFTHVDY"/>
<name>K3X809_GLOUD</name>
<organism evidence="10 11">
    <name type="scientific">Globisporangium ultimum (strain ATCC 200006 / CBS 805.95 / DAOM BR144)</name>
    <name type="common">Pythium ultimum</name>
    <dbReference type="NCBI Taxonomy" id="431595"/>
    <lineage>
        <taxon>Eukaryota</taxon>
        <taxon>Sar</taxon>
        <taxon>Stramenopiles</taxon>
        <taxon>Oomycota</taxon>
        <taxon>Peronosporomycetes</taxon>
        <taxon>Pythiales</taxon>
        <taxon>Pythiaceae</taxon>
        <taxon>Globisporangium</taxon>
    </lineage>
</organism>
<reference evidence="11" key="2">
    <citation type="submission" date="2010-04" db="EMBL/GenBank/DDBJ databases">
        <authorList>
            <person name="Buell R."/>
            <person name="Hamilton J."/>
            <person name="Hostetler J."/>
        </authorList>
    </citation>
    <scope>NUCLEOTIDE SEQUENCE [LARGE SCALE GENOMIC DNA]</scope>
    <source>
        <strain evidence="11">DAOM:BR144</strain>
    </source>
</reference>
<evidence type="ECO:0000256" key="7">
    <source>
        <dbReference type="ARBA" id="ARBA00022694"/>
    </source>
</evidence>
<keyword evidence="8" id="KW-0539">Nucleus</keyword>
<evidence type="ECO:0000256" key="5">
    <source>
        <dbReference type="ARBA" id="ARBA00020264"/>
    </source>
</evidence>
<dbReference type="GO" id="GO:0005829">
    <property type="term" value="C:cytosol"/>
    <property type="evidence" value="ECO:0007669"/>
    <property type="project" value="TreeGrafter"/>
</dbReference>
<dbReference type="UniPathway" id="UPA00988"/>
<accession>K3X809</accession>
<comment type="similarity">
    <text evidence="4">Belongs to the ELP5 family.</text>
</comment>
<dbReference type="AlphaFoldDB" id="K3X809"/>
<dbReference type="PANTHER" id="PTHR15641:SF1">
    <property type="entry name" value="ELONGATOR COMPLEX PROTEIN 5"/>
    <property type="match status" value="1"/>
</dbReference>
<keyword evidence="7" id="KW-0819">tRNA processing</keyword>
<dbReference type="GO" id="GO:0005634">
    <property type="term" value="C:nucleus"/>
    <property type="evidence" value="ECO:0007669"/>
    <property type="project" value="UniProtKB-SubCell"/>
</dbReference>
<reference evidence="10" key="3">
    <citation type="submission" date="2015-02" db="UniProtKB">
        <authorList>
            <consortium name="EnsemblProtists"/>
        </authorList>
    </citation>
    <scope>IDENTIFICATION</scope>
    <source>
        <strain evidence="10">DAOM BR144</strain>
    </source>
</reference>
<evidence type="ECO:0000256" key="8">
    <source>
        <dbReference type="ARBA" id="ARBA00023242"/>
    </source>
</evidence>
<dbReference type="InParanoid" id="K3X809"/>
<keyword evidence="11" id="KW-1185">Reference proteome</keyword>
<feature type="region of interest" description="Disordered" evidence="9">
    <location>
        <begin position="331"/>
        <end position="376"/>
    </location>
</feature>
<feature type="region of interest" description="Disordered" evidence="9">
    <location>
        <begin position="256"/>
        <end position="302"/>
    </location>
</feature>
<evidence type="ECO:0000256" key="6">
    <source>
        <dbReference type="ARBA" id="ARBA00022490"/>
    </source>
</evidence>
<dbReference type="Proteomes" id="UP000019132">
    <property type="component" value="Unassembled WGS sequence"/>
</dbReference>
<feature type="compositionally biased region" description="Acidic residues" evidence="9">
    <location>
        <begin position="358"/>
        <end position="376"/>
    </location>
</feature>
<protein>
    <recommendedName>
        <fullName evidence="5">Elongator complex protein 5</fullName>
    </recommendedName>
</protein>
<proteinExistence type="inferred from homology"/>
<comment type="pathway">
    <text evidence="3">tRNA modification; 5-methoxycarbonylmethyl-2-thiouridine-tRNA biosynthesis.</text>
</comment>
<dbReference type="EMBL" id="GL376609">
    <property type="status" value="NOT_ANNOTATED_CDS"/>
    <property type="molecule type" value="Genomic_DNA"/>
</dbReference>
<dbReference type="GO" id="GO:0000049">
    <property type="term" value="F:tRNA binding"/>
    <property type="evidence" value="ECO:0007669"/>
    <property type="project" value="TreeGrafter"/>
</dbReference>
<dbReference type="eggNOG" id="ENOG502S31V">
    <property type="taxonomic scope" value="Eukaryota"/>
</dbReference>
<dbReference type="PANTHER" id="PTHR15641">
    <property type="entry name" value="ELONGATOR COMPLEX PROTEIN 5"/>
    <property type="match status" value="1"/>
</dbReference>
<evidence type="ECO:0000256" key="2">
    <source>
        <dbReference type="ARBA" id="ARBA00004496"/>
    </source>
</evidence>
<evidence type="ECO:0000256" key="1">
    <source>
        <dbReference type="ARBA" id="ARBA00004123"/>
    </source>
</evidence>
<evidence type="ECO:0000313" key="11">
    <source>
        <dbReference type="Proteomes" id="UP000019132"/>
    </source>
</evidence>
<dbReference type="GO" id="GO:0033588">
    <property type="term" value="C:elongator holoenzyme complex"/>
    <property type="evidence" value="ECO:0007669"/>
    <property type="project" value="InterPro"/>
</dbReference>
<dbReference type="HOGENOM" id="CLU_059668_0_0_1"/>
<reference evidence="11" key="1">
    <citation type="journal article" date="2010" name="Genome Biol.">
        <title>Genome sequence of the necrotrophic plant pathogen Pythium ultimum reveals original pathogenicity mechanisms and effector repertoire.</title>
        <authorList>
            <person name="Levesque C.A."/>
            <person name="Brouwer H."/>
            <person name="Cano L."/>
            <person name="Hamilton J.P."/>
            <person name="Holt C."/>
            <person name="Huitema E."/>
            <person name="Raffaele S."/>
            <person name="Robideau G.P."/>
            <person name="Thines M."/>
            <person name="Win J."/>
            <person name="Zerillo M.M."/>
            <person name="Beakes G.W."/>
            <person name="Boore J.L."/>
            <person name="Busam D."/>
            <person name="Dumas B."/>
            <person name="Ferriera S."/>
            <person name="Fuerstenberg S.I."/>
            <person name="Gachon C.M."/>
            <person name="Gaulin E."/>
            <person name="Govers F."/>
            <person name="Grenville-Briggs L."/>
            <person name="Horner N."/>
            <person name="Hostetler J."/>
            <person name="Jiang R.H."/>
            <person name="Johnson J."/>
            <person name="Krajaejun T."/>
            <person name="Lin H."/>
            <person name="Meijer H.J."/>
            <person name="Moore B."/>
            <person name="Morris P."/>
            <person name="Phuntmart V."/>
            <person name="Puiu D."/>
            <person name="Shetty J."/>
            <person name="Stajich J.E."/>
            <person name="Tripathy S."/>
            <person name="Wawra S."/>
            <person name="van West P."/>
            <person name="Whitty B.R."/>
            <person name="Coutinho P.M."/>
            <person name="Henrissat B."/>
            <person name="Martin F."/>
            <person name="Thomas P.D."/>
            <person name="Tyler B.M."/>
            <person name="De Vries R.P."/>
            <person name="Kamoun S."/>
            <person name="Yandell M."/>
            <person name="Tisserat N."/>
            <person name="Buell C.R."/>
        </authorList>
    </citation>
    <scope>NUCLEOTIDE SEQUENCE</scope>
    <source>
        <strain evidence="11">DAOM:BR144</strain>
    </source>
</reference>
<dbReference type="EnsemblProtists" id="PYU1_T013358">
    <property type="protein sequence ID" value="PYU1_T013358"/>
    <property type="gene ID" value="PYU1_G013329"/>
</dbReference>
<keyword evidence="6" id="KW-0963">Cytoplasm</keyword>
<evidence type="ECO:0000256" key="9">
    <source>
        <dbReference type="SAM" id="MobiDB-lite"/>
    </source>
</evidence>
<evidence type="ECO:0000313" key="10">
    <source>
        <dbReference type="EnsemblProtists" id="PYU1_T013358"/>
    </source>
</evidence>
<dbReference type="Pfam" id="PF10483">
    <property type="entry name" value="Elong_Iki1"/>
    <property type="match status" value="1"/>
</dbReference>
<comment type="subcellular location">
    <subcellularLocation>
        <location evidence="2">Cytoplasm</location>
    </subcellularLocation>
    <subcellularLocation>
        <location evidence="1">Nucleus</location>
    </subcellularLocation>
</comment>
<sequence>MEEYFAHKCVTADASAPQSSSSSISAWTTSRRCEFVVVQENQQAHGASRAVLAAIANMEAMALTSTITASPKLTHIDFSGDTSLFEDQLAELNGDISSTKSSSLLAKVQQRVDNTLAKIAAKPQDSPGLSARPVVVIVDSLNVIFQQNALQTVLLWLRRLRQQPLIGSLIVRYNAGGGEPVATRHVLGSESTAVALVETPSSLLAYPILAKERRREIPKDMHGLVLLLRQKKNGRSSESVDYFQIVGHEMQFFPAGQHSTDTKQSEPKAVASNDTQRPSSKGEKHETLQAAPSQMHQQAALPVRQEDVSFNLSISVEEQLAKRSVQLPYMHQGQQPATGSNAATNSTSSSSNNHLFFIDEDDPDWDDDDLDDDLDI</sequence>